<dbReference type="InterPro" id="IPR000504">
    <property type="entry name" value="RRM_dom"/>
</dbReference>
<dbReference type="FunFam" id="3.30.70.330:FF:000145">
    <property type="entry name" value="Putative RNP domain-containing protein"/>
    <property type="match status" value="1"/>
</dbReference>
<evidence type="ECO:0000313" key="5">
    <source>
        <dbReference type="EMBL" id="EDP43347.1"/>
    </source>
</evidence>
<dbReference type="EMBL" id="AAYY01000008">
    <property type="protein sequence ID" value="EDP43347.1"/>
    <property type="molecule type" value="Genomic_DNA"/>
</dbReference>
<dbReference type="GO" id="GO:0003729">
    <property type="term" value="F:mRNA binding"/>
    <property type="evidence" value="ECO:0007669"/>
    <property type="project" value="TreeGrafter"/>
</dbReference>
<dbReference type="GO" id="GO:0005737">
    <property type="term" value="C:cytoplasm"/>
    <property type="evidence" value="ECO:0007669"/>
    <property type="project" value="TreeGrafter"/>
</dbReference>
<dbReference type="GeneID" id="5854868"/>
<evidence type="ECO:0000313" key="6">
    <source>
        <dbReference type="Proteomes" id="UP000008837"/>
    </source>
</evidence>
<dbReference type="SUPFAM" id="SSF54928">
    <property type="entry name" value="RNA-binding domain, RBD"/>
    <property type="match status" value="2"/>
</dbReference>
<protein>
    <recommendedName>
        <fullName evidence="4">RRM domain-containing protein</fullName>
    </recommendedName>
</protein>
<keyword evidence="1 2" id="KW-0694">RNA-binding</keyword>
<dbReference type="InterPro" id="IPR012677">
    <property type="entry name" value="Nucleotide-bd_a/b_plait_sf"/>
</dbReference>
<dbReference type="VEuPathDB" id="FungiDB:MGL_2357"/>
<dbReference type="GO" id="GO:1990904">
    <property type="term" value="C:ribonucleoprotein complex"/>
    <property type="evidence" value="ECO:0007669"/>
    <property type="project" value="TreeGrafter"/>
</dbReference>
<comment type="caution">
    <text evidence="5">The sequence shown here is derived from an EMBL/GenBank/DDBJ whole genome shotgun (WGS) entry which is preliminary data.</text>
</comment>
<feature type="region of interest" description="Disordered" evidence="3">
    <location>
        <begin position="89"/>
        <end position="130"/>
    </location>
</feature>
<dbReference type="RefSeq" id="XP_001730561.1">
    <property type="nucleotide sequence ID" value="XM_001730509.1"/>
</dbReference>
<feature type="domain" description="RRM" evidence="4">
    <location>
        <begin position="197"/>
        <end position="275"/>
    </location>
</feature>
<dbReference type="Pfam" id="PF00076">
    <property type="entry name" value="RRM_1"/>
    <property type="match status" value="2"/>
</dbReference>
<dbReference type="AlphaFoldDB" id="A8Q3C0"/>
<dbReference type="InParanoid" id="A8Q3C0"/>
<evidence type="ECO:0000259" key="4">
    <source>
        <dbReference type="PROSITE" id="PS50102"/>
    </source>
</evidence>
<dbReference type="InterPro" id="IPR035979">
    <property type="entry name" value="RBD_domain_sf"/>
</dbReference>
<evidence type="ECO:0000256" key="1">
    <source>
        <dbReference type="ARBA" id="ARBA00022884"/>
    </source>
</evidence>
<dbReference type="Proteomes" id="UP000008837">
    <property type="component" value="Unassembled WGS sequence"/>
</dbReference>
<name>A8Q3C0_MALGO</name>
<dbReference type="PANTHER" id="PTHR23003:SF64">
    <property type="entry name" value="RRM DOMAIN-CONTAINING PROTEIN"/>
    <property type="match status" value="1"/>
</dbReference>
<organism evidence="5 6">
    <name type="scientific">Malassezia globosa (strain ATCC MYA-4612 / CBS 7966)</name>
    <name type="common">Dandruff-associated fungus</name>
    <dbReference type="NCBI Taxonomy" id="425265"/>
    <lineage>
        <taxon>Eukaryota</taxon>
        <taxon>Fungi</taxon>
        <taxon>Dikarya</taxon>
        <taxon>Basidiomycota</taxon>
        <taxon>Ustilaginomycotina</taxon>
        <taxon>Malasseziomycetes</taxon>
        <taxon>Malasseziales</taxon>
        <taxon>Malasseziaceae</taxon>
        <taxon>Malassezia</taxon>
    </lineage>
</organism>
<dbReference type="STRING" id="425265.A8Q3C0"/>
<sequence>MRFARSPNTTLEPLAIASNNKSEHELDHATIRRTSIPSVLDGVSNAAAVMSRRASSATNLSDSGLPPSMPSLNVFPSSGPEFASNAMLLCPSDGGPGTNAPTASTDSRASSMSDLRATLGTKSNGAPGAPVPRPLSATESHFPLSSPFLSHFGRRSVSPTRSVSPYKQIQRRDDLDATRPMLHGAAAGAHAAGDQRTQLYVRNLPPQVRWQDLKDLFRRAGTVLRADVHNMLHDPRYVDSGTVLFATEADAHYAIQILHGYNWHGHVLDVTLDDQTTSSKTASLLHDRNLRRSLIPMAINAASSAGSASAAATGPAVSSSAAAPLSATSQPSAASSSSTLMPPTTMASSSFSSLRHVPSSHAAASDPWSRYSSPATAAPLPYPGRVLFVGNLPFHCQWQDLKDLFRAAGNIQRADVALNADGRSRGFGTVLFASPEDAQTAVRLYHGYEYSGRILKVHFDR</sequence>
<evidence type="ECO:0000256" key="3">
    <source>
        <dbReference type="SAM" id="MobiDB-lite"/>
    </source>
</evidence>
<proteinExistence type="predicted"/>
<dbReference type="PANTHER" id="PTHR23003">
    <property type="entry name" value="RNA RECOGNITION MOTIF RRM DOMAIN CONTAINING PROTEIN"/>
    <property type="match status" value="1"/>
</dbReference>
<dbReference type="SMART" id="SM00360">
    <property type="entry name" value="RRM"/>
    <property type="match status" value="2"/>
</dbReference>
<dbReference type="GO" id="GO:0005634">
    <property type="term" value="C:nucleus"/>
    <property type="evidence" value="ECO:0007669"/>
    <property type="project" value="TreeGrafter"/>
</dbReference>
<evidence type="ECO:0000256" key="2">
    <source>
        <dbReference type="PROSITE-ProRule" id="PRU00176"/>
    </source>
</evidence>
<dbReference type="KEGG" id="mgl:MGL_2357"/>
<reference evidence="5 6" key="1">
    <citation type="journal article" date="2007" name="Proc. Natl. Acad. Sci. U.S.A.">
        <title>Dandruff-associated Malassezia genomes reveal convergent and divergent virulence traits shared with plant and human fungal pathogens.</title>
        <authorList>
            <person name="Xu J."/>
            <person name="Saunders C.W."/>
            <person name="Hu P."/>
            <person name="Grant R.A."/>
            <person name="Boekhout T."/>
            <person name="Kuramae E.E."/>
            <person name="Kronstad J.W."/>
            <person name="Deangelis Y.M."/>
            <person name="Reeder N.L."/>
            <person name="Johnstone K.R."/>
            <person name="Leland M."/>
            <person name="Fieno A.M."/>
            <person name="Begley W.M."/>
            <person name="Sun Y."/>
            <person name="Lacey M.P."/>
            <person name="Chaudhary T."/>
            <person name="Keough T."/>
            <person name="Chu L."/>
            <person name="Sears R."/>
            <person name="Yuan B."/>
            <person name="Dawson T.L.Jr."/>
        </authorList>
    </citation>
    <scope>NUCLEOTIDE SEQUENCE [LARGE SCALE GENOMIC DNA]</scope>
    <source>
        <strain evidence="6">ATCC MYA-4612 / CBS 7966</strain>
    </source>
</reference>
<dbReference type="OrthoDB" id="1049195at2759"/>
<dbReference type="Gene3D" id="3.30.70.330">
    <property type="match status" value="2"/>
</dbReference>
<feature type="compositionally biased region" description="Polar residues" evidence="3">
    <location>
        <begin position="99"/>
        <end position="113"/>
    </location>
</feature>
<dbReference type="PROSITE" id="PS50102">
    <property type="entry name" value="RRM"/>
    <property type="match status" value="2"/>
</dbReference>
<accession>A8Q3C0</accession>
<dbReference type="InterPro" id="IPR050374">
    <property type="entry name" value="RRT5_SRSF_SR"/>
</dbReference>
<feature type="domain" description="RRM" evidence="4">
    <location>
        <begin position="385"/>
        <end position="461"/>
    </location>
</feature>
<gene>
    <name evidence="5" type="ORF">MGL_2357</name>
</gene>
<keyword evidence="6" id="KW-1185">Reference proteome</keyword>